<reference evidence="1 2" key="1">
    <citation type="submission" date="2016-02" db="EMBL/GenBank/DDBJ databases">
        <title>Genome analysis of coral dinoflagellate symbionts highlights evolutionary adaptations to a symbiotic lifestyle.</title>
        <authorList>
            <person name="Aranda M."/>
            <person name="Li Y."/>
            <person name="Liew Y.J."/>
            <person name="Baumgarten S."/>
            <person name="Simakov O."/>
            <person name="Wilson M."/>
            <person name="Piel J."/>
            <person name="Ashoor H."/>
            <person name="Bougouffa S."/>
            <person name="Bajic V.B."/>
            <person name="Ryu T."/>
            <person name="Ravasi T."/>
            <person name="Bayer T."/>
            <person name="Micklem G."/>
            <person name="Kim H."/>
            <person name="Bhak J."/>
            <person name="Lajeunesse T.C."/>
            <person name="Voolstra C.R."/>
        </authorList>
    </citation>
    <scope>NUCLEOTIDE SEQUENCE [LARGE SCALE GENOMIC DNA]</scope>
    <source>
        <strain evidence="1 2">CCMP2467</strain>
    </source>
</reference>
<organism evidence="1 2">
    <name type="scientific">Symbiodinium microadriaticum</name>
    <name type="common">Dinoflagellate</name>
    <name type="synonym">Zooxanthella microadriatica</name>
    <dbReference type="NCBI Taxonomy" id="2951"/>
    <lineage>
        <taxon>Eukaryota</taxon>
        <taxon>Sar</taxon>
        <taxon>Alveolata</taxon>
        <taxon>Dinophyceae</taxon>
        <taxon>Suessiales</taxon>
        <taxon>Symbiodiniaceae</taxon>
        <taxon>Symbiodinium</taxon>
    </lineage>
</organism>
<gene>
    <name evidence="1" type="ORF">AK812_SmicGene34678</name>
</gene>
<proteinExistence type="predicted"/>
<keyword evidence="2" id="KW-1185">Reference proteome</keyword>
<dbReference type="EMBL" id="LSRX01001041">
    <property type="protein sequence ID" value="OLP84445.1"/>
    <property type="molecule type" value="Genomic_DNA"/>
</dbReference>
<dbReference type="OrthoDB" id="432416at2759"/>
<accession>A0A1Q9CNH0</accession>
<comment type="caution">
    <text evidence="1">The sequence shown here is derived from an EMBL/GenBank/DDBJ whole genome shotgun (WGS) entry which is preliminary data.</text>
</comment>
<name>A0A1Q9CNH0_SYMMI</name>
<evidence type="ECO:0000313" key="1">
    <source>
        <dbReference type="EMBL" id="OLP84445.1"/>
    </source>
</evidence>
<protein>
    <submittedName>
        <fullName evidence="1">Uncharacterized protein</fullName>
    </submittedName>
</protein>
<dbReference type="AlphaFoldDB" id="A0A1Q9CNH0"/>
<dbReference type="Proteomes" id="UP000186817">
    <property type="component" value="Unassembled WGS sequence"/>
</dbReference>
<evidence type="ECO:0000313" key="2">
    <source>
        <dbReference type="Proteomes" id="UP000186817"/>
    </source>
</evidence>
<sequence length="450" mass="50397">MEIVLSPLRILVPIFPERQPFGPLAVEDIAFSLFVATLICSSAGYFLTRSSPLLLVRLLHRLAPRLELRDEVWEEPLPGKEISLGHEAAEEGSSTEKRKLLRKRTGPELLFIVVHNGVVATLALLAWVFGAPSLALHAFCLEVSYEIFDSFSLGFQRMEPETLIHHLVSPICVLCSTQTDVDFRVLCQLCICIDLSGAILGMCKFLLRFSHLSASNIYKRLTMVYLVLRVILPVIDTVIIVWRELSVKGGFFSRMQLQTANTNPFSRTDWMQLYFWSMAVMNAFNAYFFLVVRARARLPAQASLSRLCAEGEVAKWRRRVKALHRQMAPSKKLEAQEAVSRAAGIAGGDTLQACLNEVAQKNHQMHDIISQRCAKAREATQQDARRAADENANEPVTSRLLMESHRPESEVFSLGQSVQELQGSGDTVGVADIRQRLSVLRSRAHAWGNA</sequence>